<dbReference type="EMBL" id="CADCWI010000049">
    <property type="protein sequence ID" value="CAA9550016.1"/>
    <property type="molecule type" value="Genomic_DNA"/>
</dbReference>
<dbReference type="Pfam" id="PF08245">
    <property type="entry name" value="Mur_ligase_M"/>
    <property type="match status" value="1"/>
</dbReference>
<evidence type="ECO:0000256" key="4">
    <source>
        <dbReference type="ARBA" id="ARBA00005150"/>
    </source>
</evidence>
<dbReference type="AlphaFoldDB" id="A0A6J4UGC6"/>
<evidence type="ECO:0000256" key="1">
    <source>
        <dbReference type="ARBA" id="ARBA00001946"/>
    </source>
</evidence>
<evidence type="ECO:0000256" key="3">
    <source>
        <dbReference type="ARBA" id="ARBA00004799"/>
    </source>
</evidence>
<keyword evidence="13" id="KW-0460">Magnesium</keyword>
<evidence type="ECO:0000259" key="23">
    <source>
        <dbReference type="Pfam" id="PF08245"/>
    </source>
</evidence>
<evidence type="ECO:0000256" key="10">
    <source>
        <dbReference type="ARBA" id="ARBA00022723"/>
    </source>
</evidence>
<evidence type="ECO:0000256" key="2">
    <source>
        <dbReference type="ARBA" id="ARBA00002714"/>
    </source>
</evidence>
<comment type="function">
    <text evidence="2">Functions in two distinct reactions of the de novo folate biosynthetic pathway. Catalyzes the addition of a glutamate residue to dihydropteroate (7,8-dihydropteroate or H2Pte) to form dihydrofolate (7,8-dihydrofolate monoglutamate or H2Pte-Glu). Also catalyzes successive additions of L-glutamate to tetrahydrofolate or 10-formyltetrahydrofolate or 5,10-methylenetetrahydrofolate, leading to folylpolyglutamate derivatives.</text>
</comment>
<keyword evidence="14" id="KW-0289">Folate biosynthesis</keyword>
<dbReference type="InterPro" id="IPR013221">
    <property type="entry name" value="Mur_ligase_cen"/>
</dbReference>
<evidence type="ECO:0000256" key="18">
    <source>
        <dbReference type="ARBA" id="ARBA00047493"/>
    </source>
</evidence>
<dbReference type="Gene3D" id="3.40.1190.10">
    <property type="entry name" value="Mur-like, catalytic domain"/>
    <property type="match status" value="1"/>
</dbReference>
<dbReference type="InterPro" id="IPR004101">
    <property type="entry name" value="Mur_ligase_C"/>
</dbReference>
<organism evidence="24">
    <name type="scientific">uncultured Thermomicrobiales bacterium</name>
    <dbReference type="NCBI Taxonomy" id="1645740"/>
    <lineage>
        <taxon>Bacteria</taxon>
        <taxon>Pseudomonadati</taxon>
        <taxon>Thermomicrobiota</taxon>
        <taxon>Thermomicrobia</taxon>
        <taxon>Thermomicrobiales</taxon>
        <taxon>environmental samples</taxon>
    </lineage>
</organism>
<evidence type="ECO:0000256" key="12">
    <source>
        <dbReference type="ARBA" id="ARBA00022840"/>
    </source>
</evidence>
<accession>A0A6J4UGC6</accession>
<dbReference type="GO" id="GO:0005524">
    <property type="term" value="F:ATP binding"/>
    <property type="evidence" value="ECO:0007669"/>
    <property type="project" value="UniProtKB-KW"/>
</dbReference>
<evidence type="ECO:0000256" key="11">
    <source>
        <dbReference type="ARBA" id="ARBA00022741"/>
    </source>
</evidence>
<comment type="cofactor">
    <cofactor evidence="1">
        <name>Mg(2+)</name>
        <dbReference type="ChEBI" id="CHEBI:18420"/>
    </cofactor>
</comment>
<evidence type="ECO:0000256" key="15">
    <source>
        <dbReference type="ARBA" id="ARBA00030048"/>
    </source>
</evidence>
<name>A0A6J4UGC6_9BACT</name>
<evidence type="ECO:0000256" key="19">
    <source>
        <dbReference type="ARBA" id="ARBA00047808"/>
    </source>
</evidence>
<dbReference type="EC" id="6.3.2.17" evidence="7"/>
<evidence type="ECO:0000313" key="24">
    <source>
        <dbReference type="EMBL" id="CAA9550016.1"/>
    </source>
</evidence>
<evidence type="ECO:0000256" key="20">
    <source>
        <dbReference type="ARBA" id="ARBA00049035"/>
    </source>
</evidence>
<evidence type="ECO:0000256" key="13">
    <source>
        <dbReference type="ARBA" id="ARBA00022842"/>
    </source>
</evidence>
<dbReference type="SUPFAM" id="SSF53244">
    <property type="entry name" value="MurD-like peptide ligases, peptide-binding domain"/>
    <property type="match status" value="1"/>
</dbReference>
<comment type="catalytic activity">
    <reaction evidence="19">
        <text>10-formyltetrahydrofolyl-(gamma-L-Glu)(n) + L-glutamate + ATP = 10-formyltetrahydrofolyl-(gamma-L-Glu)(n+1) + ADP + phosphate + H(+)</text>
        <dbReference type="Rhea" id="RHEA:51904"/>
        <dbReference type="Rhea" id="RHEA-COMP:13088"/>
        <dbReference type="Rhea" id="RHEA-COMP:14300"/>
        <dbReference type="ChEBI" id="CHEBI:15378"/>
        <dbReference type="ChEBI" id="CHEBI:29985"/>
        <dbReference type="ChEBI" id="CHEBI:30616"/>
        <dbReference type="ChEBI" id="CHEBI:43474"/>
        <dbReference type="ChEBI" id="CHEBI:134413"/>
        <dbReference type="ChEBI" id="CHEBI:456216"/>
        <dbReference type="EC" id="6.3.2.17"/>
    </reaction>
</comment>
<comment type="catalytic activity">
    <reaction evidence="18">
        <text>(6S)-5,6,7,8-tetrahydrofolyl-(gamma-L-Glu)(n) + L-glutamate + ATP = (6S)-5,6,7,8-tetrahydrofolyl-(gamma-L-Glu)(n+1) + ADP + phosphate + H(+)</text>
        <dbReference type="Rhea" id="RHEA:10580"/>
        <dbReference type="Rhea" id="RHEA-COMP:14738"/>
        <dbReference type="Rhea" id="RHEA-COMP:14740"/>
        <dbReference type="ChEBI" id="CHEBI:15378"/>
        <dbReference type="ChEBI" id="CHEBI:29985"/>
        <dbReference type="ChEBI" id="CHEBI:30616"/>
        <dbReference type="ChEBI" id="CHEBI:43474"/>
        <dbReference type="ChEBI" id="CHEBI:141005"/>
        <dbReference type="ChEBI" id="CHEBI:456216"/>
        <dbReference type="EC" id="6.3.2.17"/>
    </reaction>
</comment>
<gene>
    <name evidence="24" type="ORF">AVDCRST_MAG43-983</name>
</gene>
<dbReference type="InterPro" id="IPR001645">
    <property type="entry name" value="Folylpolyglutamate_synth"/>
</dbReference>
<dbReference type="SUPFAM" id="SSF53623">
    <property type="entry name" value="MurD-like peptide ligases, catalytic domain"/>
    <property type="match status" value="1"/>
</dbReference>
<dbReference type="GO" id="GO:0046872">
    <property type="term" value="F:metal ion binding"/>
    <property type="evidence" value="ECO:0007669"/>
    <property type="project" value="UniProtKB-KW"/>
</dbReference>
<feature type="domain" description="Mur ligase C-terminal" evidence="22">
    <location>
        <begin position="313"/>
        <end position="441"/>
    </location>
</feature>
<keyword evidence="9 24" id="KW-0436">Ligase</keyword>
<evidence type="ECO:0000256" key="9">
    <source>
        <dbReference type="ARBA" id="ARBA00022598"/>
    </source>
</evidence>
<dbReference type="PANTHER" id="PTHR11136">
    <property type="entry name" value="FOLYLPOLYGLUTAMATE SYNTHASE-RELATED"/>
    <property type="match status" value="1"/>
</dbReference>
<dbReference type="GO" id="GO:0004326">
    <property type="term" value="F:tetrahydrofolylpolyglutamate synthase activity"/>
    <property type="evidence" value="ECO:0007669"/>
    <property type="project" value="UniProtKB-EC"/>
</dbReference>
<sequence length="479" mass="51177">MSSTTERYHEAAARLDSLIEATPERVDTSREAVQKRATFRMDRLRRFLALLGDPHQGYPIVHVGGTSGKGSTSSMIAAMLSEAGYSTGLHTSPYLQTPSEKLQLNNLLVDPEQFIGLTSHILEAHDRWLASGEDSLTYGEAWFALTALFFTWNAVDIAVLEVGAGGRFDLTNVVTPVLSVITSVGIDHTNTLGETIEDIAWHKAGIIKPGIPAVSAVTNPAARNIIEVEAMTHRSPLVSIELDTAVNAVTTGRHGTSWAESSSGEVFHTSMRGSFQARNGAIAVAAARELQTLGIPVSDAAIHGGLATAQIPGRAEVIDDVVPILLDGAHNPDKVAALTADIPALIPKANGARRIAVLGVLEAKQANDMIERLVPVIDVLVATAPKVLAKEPKQADRIARIARDAGFAGEIYVEQETSAAIARALAEARAPEGDSIVVTGSLYLIGNVREHWFKEADIIIARNSWPTSLSLQRTSMPIE</sequence>
<dbReference type="NCBIfam" id="TIGR01499">
    <property type="entry name" value="folC"/>
    <property type="match status" value="1"/>
</dbReference>
<comment type="pathway">
    <text evidence="3">Cofactor biosynthesis; tetrahydrofolate biosynthesis; 7,8-dihydrofolate from 2-amino-4-hydroxy-6-hydroxymethyl-7,8-dihydropteridine diphosphate and 4-aminobenzoate: step 2/2.</text>
</comment>
<evidence type="ECO:0000256" key="17">
    <source>
        <dbReference type="ARBA" id="ARBA00032510"/>
    </source>
</evidence>
<dbReference type="InterPro" id="IPR036565">
    <property type="entry name" value="Mur-like_cat_sf"/>
</dbReference>
<evidence type="ECO:0000256" key="21">
    <source>
        <dbReference type="ARBA" id="ARBA00049161"/>
    </source>
</evidence>
<keyword evidence="12" id="KW-0067">ATP-binding</keyword>
<dbReference type="InterPro" id="IPR036615">
    <property type="entry name" value="Mur_ligase_C_dom_sf"/>
</dbReference>
<comment type="catalytic activity">
    <reaction evidence="20">
        <text>(6R)-5,10-methylenetetrahydrofolyl-(gamma-L-Glu)(n) + L-glutamate + ATP = (6R)-5,10-methylenetetrahydrofolyl-(gamma-L-Glu)(n+1) + ADP + phosphate + H(+)</text>
        <dbReference type="Rhea" id="RHEA:51912"/>
        <dbReference type="Rhea" id="RHEA-COMP:13257"/>
        <dbReference type="Rhea" id="RHEA-COMP:13258"/>
        <dbReference type="ChEBI" id="CHEBI:15378"/>
        <dbReference type="ChEBI" id="CHEBI:29985"/>
        <dbReference type="ChEBI" id="CHEBI:30616"/>
        <dbReference type="ChEBI" id="CHEBI:43474"/>
        <dbReference type="ChEBI" id="CHEBI:136572"/>
        <dbReference type="ChEBI" id="CHEBI:456216"/>
        <dbReference type="EC" id="6.3.2.17"/>
    </reaction>
</comment>
<dbReference type="FunFam" id="3.40.1190.10:FF:000011">
    <property type="entry name" value="Folylpolyglutamate synthase/dihydrofolate synthase"/>
    <property type="match status" value="1"/>
</dbReference>
<dbReference type="GO" id="GO:0008841">
    <property type="term" value="F:dihydrofolate synthase activity"/>
    <property type="evidence" value="ECO:0007669"/>
    <property type="project" value="UniProtKB-EC"/>
</dbReference>
<evidence type="ECO:0000259" key="22">
    <source>
        <dbReference type="Pfam" id="PF02875"/>
    </source>
</evidence>
<feature type="domain" description="Mur ligase central" evidence="23">
    <location>
        <begin position="63"/>
        <end position="287"/>
    </location>
</feature>
<evidence type="ECO:0000256" key="6">
    <source>
        <dbReference type="ARBA" id="ARBA00013023"/>
    </source>
</evidence>
<evidence type="ECO:0000256" key="8">
    <source>
        <dbReference type="ARBA" id="ARBA00019357"/>
    </source>
</evidence>
<dbReference type="GO" id="GO:0005737">
    <property type="term" value="C:cytoplasm"/>
    <property type="evidence" value="ECO:0007669"/>
    <property type="project" value="TreeGrafter"/>
</dbReference>
<comment type="pathway">
    <text evidence="4">Cofactor biosynthesis; tetrahydrofolylpolyglutamate biosynthesis.</text>
</comment>
<dbReference type="PIRSF" id="PIRSF001563">
    <property type="entry name" value="Folylpolyglu_synth"/>
    <property type="match status" value="1"/>
</dbReference>
<proteinExistence type="inferred from homology"/>
<dbReference type="EC" id="6.3.2.12" evidence="6"/>
<evidence type="ECO:0000256" key="16">
    <source>
        <dbReference type="ARBA" id="ARBA00030592"/>
    </source>
</evidence>
<comment type="similarity">
    <text evidence="5">Belongs to the folylpolyglutamate synthase family.</text>
</comment>
<keyword evidence="10" id="KW-0479">Metal-binding</keyword>
<dbReference type="GO" id="GO:0046656">
    <property type="term" value="P:folic acid biosynthetic process"/>
    <property type="evidence" value="ECO:0007669"/>
    <property type="project" value="UniProtKB-KW"/>
</dbReference>
<comment type="catalytic activity">
    <reaction evidence="21">
        <text>7,8-dihydropteroate + L-glutamate + ATP = 7,8-dihydrofolate + ADP + phosphate + H(+)</text>
        <dbReference type="Rhea" id="RHEA:23584"/>
        <dbReference type="ChEBI" id="CHEBI:15378"/>
        <dbReference type="ChEBI" id="CHEBI:17839"/>
        <dbReference type="ChEBI" id="CHEBI:29985"/>
        <dbReference type="ChEBI" id="CHEBI:30616"/>
        <dbReference type="ChEBI" id="CHEBI:43474"/>
        <dbReference type="ChEBI" id="CHEBI:57451"/>
        <dbReference type="ChEBI" id="CHEBI:456216"/>
        <dbReference type="EC" id="6.3.2.12"/>
    </reaction>
</comment>
<protein>
    <recommendedName>
        <fullName evidence="8">Dihydrofolate synthase/folylpolyglutamate synthase</fullName>
        <ecNumber evidence="6">6.3.2.12</ecNumber>
        <ecNumber evidence="7">6.3.2.17</ecNumber>
    </recommendedName>
    <alternativeName>
        <fullName evidence="17">Folylpoly-gamma-glutamate synthetase-dihydrofolate synthetase</fullName>
    </alternativeName>
    <alternativeName>
        <fullName evidence="15">Folylpolyglutamate synthetase</fullName>
    </alternativeName>
    <alternativeName>
        <fullName evidence="16">Tetrahydrofolylpolyglutamate synthase</fullName>
    </alternativeName>
</protein>
<evidence type="ECO:0000256" key="5">
    <source>
        <dbReference type="ARBA" id="ARBA00008276"/>
    </source>
</evidence>
<dbReference type="Gene3D" id="3.90.190.20">
    <property type="entry name" value="Mur ligase, C-terminal domain"/>
    <property type="match status" value="1"/>
</dbReference>
<evidence type="ECO:0000256" key="14">
    <source>
        <dbReference type="ARBA" id="ARBA00022909"/>
    </source>
</evidence>
<dbReference type="PANTHER" id="PTHR11136:SF0">
    <property type="entry name" value="DIHYDROFOLATE SYNTHETASE-RELATED"/>
    <property type="match status" value="1"/>
</dbReference>
<keyword evidence="11" id="KW-0547">Nucleotide-binding</keyword>
<reference evidence="24" key="1">
    <citation type="submission" date="2020-02" db="EMBL/GenBank/DDBJ databases">
        <authorList>
            <person name="Meier V. D."/>
        </authorList>
    </citation>
    <scope>NUCLEOTIDE SEQUENCE</scope>
    <source>
        <strain evidence="24">AVDCRST_MAG43</strain>
    </source>
</reference>
<dbReference type="Pfam" id="PF02875">
    <property type="entry name" value="Mur_ligase_C"/>
    <property type="match status" value="1"/>
</dbReference>
<evidence type="ECO:0000256" key="7">
    <source>
        <dbReference type="ARBA" id="ARBA00013025"/>
    </source>
</evidence>